<accession>A0A4Y3VMM3</accession>
<feature type="transmembrane region" description="Helical" evidence="1">
    <location>
        <begin position="301"/>
        <end position="320"/>
    </location>
</feature>
<dbReference type="AlphaFoldDB" id="A0A4Y3VMM3"/>
<keyword evidence="3" id="KW-1185">Reference proteome</keyword>
<feature type="transmembrane region" description="Helical" evidence="1">
    <location>
        <begin position="243"/>
        <end position="269"/>
    </location>
</feature>
<dbReference type="Proteomes" id="UP000317881">
    <property type="component" value="Unassembled WGS sequence"/>
</dbReference>
<feature type="transmembrane region" description="Helical" evidence="1">
    <location>
        <begin position="275"/>
        <end position="292"/>
    </location>
</feature>
<organism evidence="2 3">
    <name type="scientific">Streptomyces spinoverrucosus</name>
    <dbReference type="NCBI Taxonomy" id="284043"/>
    <lineage>
        <taxon>Bacteria</taxon>
        <taxon>Bacillati</taxon>
        <taxon>Actinomycetota</taxon>
        <taxon>Actinomycetes</taxon>
        <taxon>Kitasatosporales</taxon>
        <taxon>Streptomycetaceae</taxon>
        <taxon>Streptomyces</taxon>
    </lineage>
</organism>
<comment type="caution">
    <text evidence="2">The sequence shown here is derived from an EMBL/GenBank/DDBJ whole genome shotgun (WGS) entry which is preliminary data.</text>
</comment>
<keyword evidence="1" id="KW-1133">Transmembrane helix</keyword>
<dbReference type="RefSeq" id="WP_229864926.1">
    <property type="nucleotide sequence ID" value="NZ_BJND01000038.1"/>
</dbReference>
<dbReference type="Pfam" id="PF13795">
    <property type="entry name" value="HupE_UreJ_2"/>
    <property type="match status" value="1"/>
</dbReference>
<keyword evidence="1" id="KW-0812">Transmembrane</keyword>
<reference evidence="2 3" key="1">
    <citation type="submission" date="2019-06" db="EMBL/GenBank/DDBJ databases">
        <title>Whole genome shotgun sequence of Streptomyces spinoverrucosus NBRC 14228.</title>
        <authorList>
            <person name="Hosoyama A."/>
            <person name="Uohara A."/>
            <person name="Ohji S."/>
            <person name="Ichikawa N."/>
        </authorList>
    </citation>
    <scope>NUCLEOTIDE SEQUENCE [LARGE SCALE GENOMIC DNA]</scope>
    <source>
        <strain evidence="2 3">NBRC 14228</strain>
    </source>
</reference>
<gene>
    <name evidence="2" type="ORF">SSP24_50400</name>
</gene>
<proteinExistence type="predicted"/>
<name>A0A4Y3VMM3_9ACTN</name>
<evidence type="ECO:0000313" key="3">
    <source>
        <dbReference type="Proteomes" id="UP000317881"/>
    </source>
</evidence>
<evidence type="ECO:0000313" key="2">
    <source>
        <dbReference type="EMBL" id="GEC07385.1"/>
    </source>
</evidence>
<dbReference type="InterPro" id="IPR032809">
    <property type="entry name" value="Put_HupE_UreJ"/>
</dbReference>
<sequence>MRRLLPARPSAARLLPTFLLAAFMLVGGLASPAGAHPMSTSAVLLDVRGDRVEGEVQLPVDRLAVAVDRDLTRETVLGAERAFLKRYTAEHITAVGEDDRPWTVRLGTGSVRTIDEVAHLVYPLELRPPDGRVTTFDLAYDVIVEELLTHKVIATVRYDFDRGILKTDDAETLGVFDFDTKSLKVPAGEGSWIRGFATTAGLGIEHVGEGADHLLFLLMLLIPAPLVAAEGRWRSVPSSRRSIVHVVHVVTAFAIGHSLTLALAATGVINLPTRPVETLIAFSIAVSAVHALRPLVARGEILIAAGFGLVHGLAFASLIGDLGLDRGSLVTTLLGFNLGIELTQLLVVALMMPSLIVLARTAFYPAFRIGVALLGLLFSVSWMLERATLTSTDPFEGVQTWLVDHPLLVAVTVAALAVVARRTAPRTPFDGDGALRSGAH</sequence>
<keyword evidence="1" id="KW-0472">Membrane</keyword>
<feature type="transmembrane region" description="Helical" evidence="1">
    <location>
        <begin position="340"/>
        <end position="359"/>
    </location>
</feature>
<feature type="transmembrane region" description="Helical" evidence="1">
    <location>
        <begin position="214"/>
        <end position="231"/>
    </location>
</feature>
<evidence type="ECO:0000256" key="1">
    <source>
        <dbReference type="SAM" id="Phobius"/>
    </source>
</evidence>
<dbReference type="EMBL" id="BJND01000038">
    <property type="protein sequence ID" value="GEC07385.1"/>
    <property type="molecule type" value="Genomic_DNA"/>
</dbReference>
<feature type="transmembrane region" description="Helical" evidence="1">
    <location>
        <begin position="403"/>
        <end position="420"/>
    </location>
</feature>
<protein>
    <submittedName>
        <fullName evidence="2">Membrane protein</fullName>
    </submittedName>
</protein>
<feature type="transmembrane region" description="Helical" evidence="1">
    <location>
        <begin position="366"/>
        <end position="383"/>
    </location>
</feature>